<keyword evidence="3" id="KW-1185">Reference proteome</keyword>
<gene>
    <name evidence="2" type="ORF">K0M31_000404</name>
</gene>
<protein>
    <submittedName>
        <fullName evidence="2">Uncharacterized protein</fullName>
    </submittedName>
</protein>
<proteinExistence type="predicted"/>
<reference evidence="2" key="1">
    <citation type="submission" date="2021-10" db="EMBL/GenBank/DDBJ databases">
        <title>Melipona bicolor Genome sequencing and assembly.</title>
        <authorList>
            <person name="Araujo N.S."/>
            <person name="Arias M.C."/>
        </authorList>
    </citation>
    <scope>NUCLEOTIDE SEQUENCE</scope>
    <source>
        <strain evidence="2">USP_2M_L1-L4_2017</strain>
        <tissue evidence="2">Whole body</tissue>
    </source>
</reference>
<evidence type="ECO:0000256" key="1">
    <source>
        <dbReference type="SAM" id="MobiDB-lite"/>
    </source>
</evidence>
<evidence type="ECO:0000313" key="3">
    <source>
        <dbReference type="Proteomes" id="UP001177670"/>
    </source>
</evidence>
<dbReference type="EMBL" id="JAHYIQ010000001">
    <property type="protein sequence ID" value="KAK1135832.1"/>
    <property type="molecule type" value="Genomic_DNA"/>
</dbReference>
<comment type="caution">
    <text evidence="2">The sequence shown here is derived from an EMBL/GenBank/DDBJ whole genome shotgun (WGS) entry which is preliminary data.</text>
</comment>
<name>A0AA40GDS0_9HYME</name>
<sequence>MIVTSYGYTALRKLLEIVRNSSEPNDIMLIVGRVMIHEGTEKTRVSKEWNEEADGGDAEKHGGMTKRGKKYLVLSMSLRK</sequence>
<dbReference type="AlphaFoldDB" id="A0AA40GDS0"/>
<evidence type="ECO:0000313" key="2">
    <source>
        <dbReference type="EMBL" id="KAK1135832.1"/>
    </source>
</evidence>
<accession>A0AA40GDS0</accession>
<organism evidence="2 3">
    <name type="scientific">Melipona bicolor</name>
    <dbReference type="NCBI Taxonomy" id="60889"/>
    <lineage>
        <taxon>Eukaryota</taxon>
        <taxon>Metazoa</taxon>
        <taxon>Ecdysozoa</taxon>
        <taxon>Arthropoda</taxon>
        <taxon>Hexapoda</taxon>
        <taxon>Insecta</taxon>
        <taxon>Pterygota</taxon>
        <taxon>Neoptera</taxon>
        <taxon>Endopterygota</taxon>
        <taxon>Hymenoptera</taxon>
        <taxon>Apocrita</taxon>
        <taxon>Aculeata</taxon>
        <taxon>Apoidea</taxon>
        <taxon>Anthophila</taxon>
        <taxon>Apidae</taxon>
        <taxon>Melipona</taxon>
    </lineage>
</organism>
<feature type="region of interest" description="Disordered" evidence="1">
    <location>
        <begin position="42"/>
        <end position="64"/>
    </location>
</feature>
<dbReference type="Proteomes" id="UP001177670">
    <property type="component" value="Unassembled WGS sequence"/>
</dbReference>